<dbReference type="EMBL" id="KV922448">
    <property type="protein sequence ID" value="PIN99305.1"/>
    <property type="molecule type" value="Genomic_DNA"/>
</dbReference>
<gene>
    <name evidence="1" type="ORF">AB205_0212820</name>
</gene>
<proteinExistence type="predicted"/>
<organism evidence="1">
    <name type="scientific">Aquarana catesbeiana</name>
    <name type="common">American bullfrog</name>
    <name type="synonym">Rana catesbeiana</name>
    <dbReference type="NCBI Taxonomy" id="8400"/>
    <lineage>
        <taxon>Eukaryota</taxon>
        <taxon>Metazoa</taxon>
        <taxon>Chordata</taxon>
        <taxon>Craniata</taxon>
        <taxon>Vertebrata</taxon>
        <taxon>Euteleostomi</taxon>
        <taxon>Amphibia</taxon>
        <taxon>Batrachia</taxon>
        <taxon>Anura</taxon>
        <taxon>Neobatrachia</taxon>
        <taxon>Ranoidea</taxon>
        <taxon>Ranidae</taxon>
        <taxon>Aquarana</taxon>
    </lineage>
</organism>
<name>A0A2G9P7J3_AQUCT</name>
<sequence length="123" mass="13839">MRFPRIQFKIAGDFDLLHMEPVHTSPLLLHGEFAQEPCVSFGLFQVRIQPKVRAEIGPETVNRDTPDSCCEPHAKIVDPSGPSIGYYGEAEVSEDVSADTRLPSDALKTDNLYFYLPEHFFSL</sequence>
<accession>A0A2G9P7J3</accession>
<reference evidence="1" key="1">
    <citation type="submission" date="2017-08" db="EMBL/GenBank/DDBJ databases">
        <title>Assembly of the North American Bullfrog Genome.</title>
        <authorList>
            <person name="Warren R.L."/>
            <person name="Vandervalk B.P."/>
            <person name="Kucuk E."/>
            <person name="Birol I."/>
            <person name="Helbing C."/>
            <person name="Pandoh P."/>
            <person name="Behsaz B."/>
            <person name="Mohamadi H."/>
            <person name="Chu J."/>
            <person name="Jackman S."/>
            <person name="Hammond S.A."/>
            <person name="Veldhoen N."/>
            <person name="Kirk H."/>
            <person name="Zhao Y."/>
            <person name="Coope R."/>
            <person name="Pleasance S."/>
            <person name="Moore R."/>
            <person name="Holt R."/>
        </authorList>
    </citation>
    <scope>NUCLEOTIDE SEQUENCE</scope>
    <source>
        <strain evidence="1">Bruno</strain>
        <tissue evidence="1">Liver</tissue>
    </source>
</reference>
<evidence type="ECO:0000313" key="1">
    <source>
        <dbReference type="EMBL" id="PIN99305.1"/>
    </source>
</evidence>
<protein>
    <submittedName>
        <fullName evidence="1">Uncharacterized protein</fullName>
    </submittedName>
</protein>
<dbReference type="OrthoDB" id="6244967at2759"/>
<dbReference type="AlphaFoldDB" id="A0A2G9P7J3"/>